<dbReference type="EMBL" id="NSGR01000004">
    <property type="protein sequence ID" value="PCH13638.1"/>
    <property type="molecule type" value="Genomic_DNA"/>
</dbReference>
<sequence>MKRKYTVTTNNAETTKLLRNALDGYMIGTYVDPVFNISYMDNKAGLTIEYTSSMDLTEVFDRITKPYLLKKPEAIANSKLTDDEVKEAVNYYSNNII</sequence>
<evidence type="ECO:0000313" key="2">
    <source>
        <dbReference type="Proteomes" id="UP000217465"/>
    </source>
</evidence>
<evidence type="ECO:0008006" key="3">
    <source>
        <dbReference type="Google" id="ProtNLM"/>
    </source>
</evidence>
<protein>
    <recommendedName>
        <fullName evidence="3">Phage protein</fullName>
    </recommendedName>
</protein>
<organism evidence="1 2">
    <name type="scientific">Streptococcus parauberis</name>
    <dbReference type="NCBI Taxonomy" id="1348"/>
    <lineage>
        <taxon>Bacteria</taxon>
        <taxon>Bacillati</taxon>
        <taxon>Bacillota</taxon>
        <taxon>Bacilli</taxon>
        <taxon>Lactobacillales</taxon>
        <taxon>Streptococcaceae</taxon>
        <taxon>Streptococcus</taxon>
    </lineage>
</organism>
<dbReference type="RefSeq" id="WP_096633283.1">
    <property type="nucleotide sequence ID" value="NZ_JARQAT010000008.1"/>
</dbReference>
<dbReference type="Proteomes" id="UP000217465">
    <property type="component" value="Unassembled WGS sequence"/>
</dbReference>
<proteinExistence type="predicted"/>
<name>A0A854WAC8_9STRE</name>
<accession>A0A854WAC8</accession>
<dbReference type="AlphaFoldDB" id="A0A854WAC8"/>
<gene>
    <name evidence="1" type="ORF">A9Y57_00271</name>
</gene>
<comment type="caution">
    <text evidence="1">The sequence shown here is derived from an EMBL/GenBank/DDBJ whole genome shotgun (WGS) entry which is preliminary data.</text>
</comment>
<reference evidence="1 2" key="1">
    <citation type="submission" date="2016-06" db="EMBL/GenBank/DDBJ databases">
        <authorList>
            <person name="Haines A.N."/>
            <person name="Council K.R."/>
        </authorList>
    </citation>
    <scope>NUCLEOTIDE SEQUENCE [LARGE SCALE GENOMIC DNA]</scope>
    <source>
        <strain evidence="1 2">SP158-29</strain>
    </source>
</reference>
<evidence type="ECO:0000313" key="1">
    <source>
        <dbReference type="EMBL" id="PCH13638.1"/>
    </source>
</evidence>